<proteinExistence type="predicted"/>
<gene>
    <name evidence="2" type="ORF">EJB05_26817</name>
</gene>
<accession>A0A5J9ULU7</accession>
<dbReference type="PANTHER" id="PTHR33157:SF8">
    <property type="entry name" value="OS11G0485000 PROTEIN"/>
    <property type="match status" value="1"/>
</dbReference>
<dbReference type="GO" id="GO:0032196">
    <property type="term" value="P:transposition"/>
    <property type="evidence" value="ECO:0007669"/>
    <property type="project" value="InterPro"/>
</dbReference>
<dbReference type="Proteomes" id="UP000324897">
    <property type="component" value="Chromosome 2"/>
</dbReference>
<dbReference type="AlphaFoldDB" id="A0A5J9ULU7"/>
<dbReference type="PANTHER" id="PTHR33157">
    <property type="entry name" value="AUTONOMOUS TRANSPOSABLE ELEMENT EN-1 MOSAIC PROTEIN-RELATED"/>
    <property type="match status" value="1"/>
</dbReference>
<evidence type="ECO:0000313" key="3">
    <source>
        <dbReference type="Proteomes" id="UP000324897"/>
    </source>
</evidence>
<comment type="caution">
    <text evidence="2">The sequence shown here is derived from an EMBL/GenBank/DDBJ whole genome shotgun (WGS) entry which is preliminary data.</text>
</comment>
<name>A0A5J9ULU7_9POAL</name>
<sequence>MSAVRFAASWGLLRRLRLPPVSSGRRVCSAAGFPCSLLRHVLRRRRGSPAAVRVSFACDRRICSRGFLRLETLIRCRPSPATSTTPSAPTPSESAQIPPLRSAHEAVKKVYQKESVEEEEDEDGNLWPKAKELMDAKPEDFATQEAWNALCLYWSTPSFRKKSKIRDGVDPGQIGAWHHQHRMQQGTNRALCSKKAATIWTRYDAAMTEKSGENWQEHPDIDHVVVHNIAGAPHGTFAMGDGVIGPSDALSIKSRKRMHEESYCRRWEIWPTSKFRLRATGGG</sequence>
<protein>
    <submittedName>
        <fullName evidence="2">Uncharacterized protein</fullName>
    </submittedName>
</protein>
<dbReference type="EMBL" id="RWGY01000013">
    <property type="protein sequence ID" value="TVU24384.1"/>
    <property type="molecule type" value="Genomic_DNA"/>
</dbReference>
<organism evidence="2 3">
    <name type="scientific">Eragrostis curvula</name>
    <name type="common">weeping love grass</name>
    <dbReference type="NCBI Taxonomy" id="38414"/>
    <lineage>
        <taxon>Eukaryota</taxon>
        <taxon>Viridiplantae</taxon>
        <taxon>Streptophyta</taxon>
        <taxon>Embryophyta</taxon>
        <taxon>Tracheophyta</taxon>
        <taxon>Spermatophyta</taxon>
        <taxon>Magnoliopsida</taxon>
        <taxon>Liliopsida</taxon>
        <taxon>Poales</taxon>
        <taxon>Poaceae</taxon>
        <taxon>PACMAD clade</taxon>
        <taxon>Chloridoideae</taxon>
        <taxon>Eragrostideae</taxon>
        <taxon>Eragrostidinae</taxon>
        <taxon>Eragrostis</taxon>
    </lineage>
</organism>
<keyword evidence="3" id="KW-1185">Reference proteome</keyword>
<feature type="non-terminal residue" evidence="2">
    <location>
        <position position="1"/>
    </location>
</feature>
<feature type="region of interest" description="Disordered" evidence="1">
    <location>
        <begin position="79"/>
        <end position="101"/>
    </location>
</feature>
<dbReference type="Gramene" id="TVU24384">
    <property type="protein sequence ID" value="TVU24384"/>
    <property type="gene ID" value="EJB05_26817"/>
</dbReference>
<feature type="compositionally biased region" description="Low complexity" evidence="1">
    <location>
        <begin position="79"/>
        <end position="95"/>
    </location>
</feature>
<reference evidence="2 3" key="1">
    <citation type="journal article" date="2019" name="Sci. Rep.">
        <title>A high-quality genome of Eragrostis curvula grass provides insights into Poaceae evolution and supports new strategies to enhance forage quality.</title>
        <authorList>
            <person name="Carballo J."/>
            <person name="Santos B.A.C.M."/>
            <person name="Zappacosta D."/>
            <person name="Garbus I."/>
            <person name="Selva J.P."/>
            <person name="Gallo C.A."/>
            <person name="Diaz A."/>
            <person name="Albertini E."/>
            <person name="Caccamo M."/>
            <person name="Echenique V."/>
        </authorList>
    </citation>
    <scope>NUCLEOTIDE SEQUENCE [LARGE SCALE GENOMIC DNA]</scope>
    <source>
        <strain evidence="3">cv. Victoria</strain>
        <tissue evidence="2">Leaf</tissue>
    </source>
</reference>
<evidence type="ECO:0000256" key="1">
    <source>
        <dbReference type="SAM" id="MobiDB-lite"/>
    </source>
</evidence>
<evidence type="ECO:0000313" key="2">
    <source>
        <dbReference type="EMBL" id="TVU24384.1"/>
    </source>
</evidence>
<dbReference type="InterPro" id="IPR039266">
    <property type="entry name" value="EN-1/SPM"/>
</dbReference>